<dbReference type="OrthoDB" id="9766816at2"/>
<dbReference type="PRINTS" id="PR00420">
    <property type="entry name" value="RNGMNOXGNASE"/>
</dbReference>
<dbReference type="Gene3D" id="3.50.50.60">
    <property type="entry name" value="FAD/NAD(P)-binding domain"/>
    <property type="match status" value="1"/>
</dbReference>
<comment type="caution">
    <text evidence="4">The sequence shown here is derived from an EMBL/GenBank/DDBJ whole genome shotgun (WGS) entry which is preliminary data.</text>
</comment>
<sequence length="411" mass="46250">MVPRPLYANYHSHSCKQINNKMEETKVVIIGAGVCGLTLATFLQKSGIHCIVLERRDRAYIETRQRAGVIDSRAVKMFKDWGLADKLLSGPAAYAIEYRLNGSPRLFISNEGNDNGTQSLFCTQQMLVNNLLRDLIDVTAGDIRFEVADVIIRNEKNERPQVTYTDESGQHQVTCDYIVGCDADRGISRSSIPEGVLTKYSYEYGYAWLAALVEAPVTGYPIMAISKHGFAAQLPRGPQRSRYYLQCALSDNATDWPDERIWDEIRLRIGDSSVKNAHIHNIEFVPFRSVVYSPMQYNHLFLAGDAAHIVPPVSAKGMNLGLYDVEVLAQALIKAVKEHDITALERYSDTCLTHIWNYQDFALWMADTMHDAGDPTLHGEFRQMVARARLDNLFHSATAARLHMEYQGGTN</sequence>
<dbReference type="InterPro" id="IPR036188">
    <property type="entry name" value="FAD/NAD-bd_sf"/>
</dbReference>
<dbReference type="SUPFAM" id="SSF51905">
    <property type="entry name" value="FAD/NAD(P)-binding domain"/>
    <property type="match status" value="1"/>
</dbReference>
<evidence type="ECO:0000256" key="1">
    <source>
        <dbReference type="ARBA" id="ARBA00022630"/>
    </source>
</evidence>
<keyword evidence="4" id="KW-0503">Monooxygenase</keyword>
<proteinExistence type="predicted"/>
<keyword evidence="1" id="KW-0285">Flavoprotein</keyword>
<dbReference type="EC" id="1.14.13.2" evidence="4"/>
<keyword evidence="5" id="KW-1185">Reference proteome</keyword>
<name>A0A3E1NW82_9BACT</name>
<evidence type="ECO:0000313" key="5">
    <source>
        <dbReference type="Proteomes" id="UP000261174"/>
    </source>
</evidence>
<dbReference type="PANTHER" id="PTHR43004">
    <property type="entry name" value="TRK SYSTEM POTASSIUM UPTAKE PROTEIN"/>
    <property type="match status" value="1"/>
</dbReference>
<dbReference type="GO" id="GO:0018659">
    <property type="term" value="F:4-hydroxybenzoate 3-monooxygenase activity"/>
    <property type="evidence" value="ECO:0007669"/>
    <property type="project" value="UniProtKB-EC"/>
</dbReference>
<dbReference type="SUPFAM" id="SSF54373">
    <property type="entry name" value="FAD-linked reductases, C-terminal domain"/>
    <property type="match status" value="1"/>
</dbReference>
<evidence type="ECO:0000256" key="2">
    <source>
        <dbReference type="ARBA" id="ARBA00022827"/>
    </source>
</evidence>
<dbReference type="InterPro" id="IPR002938">
    <property type="entry name" value="FAD-bd"/>
</dbReference>
<reference evidence="4 5" key="1">
    <citation type="submission" date="2018-08" db="EMBL/GenBank/DDBJ databases">
        <title>Chitinophaga sp. K20C18050901, a novel bacterium isolated from forest soil.</title>
        <authorList>
            <person name="Wang C."/>
        </authorList>
    </citation>
    <scope>NUCLEOTIDE SEQUENCE [LARGE SCALE GENOMIC DNA]</scope>
    <source>
        <strain evidence="4 5">K20C18050901</strain>
    </source>
</reference>
<protein>
    <submittedName>
        <fullName evidence="4">4-hydroxybenzoate 3-monooxygenase</fullName>
        <ecNumber evidence="4">1.14.13.2</ecNumber>
    </submittedName>
</protein>
<dbReference type="AlphaFoldDB" id="A0A3E1NW82"/>
<evidence type="ECO:0000259" key="3">
    <source>
        <dbReference type="Pfam" id="PF01494"/>
    </source>
</evidence>
<keyword evidence="2" id="KW-0274">FAD</keyword>
<dbReference type="InterPro" id="IPR050641">
    <property type="entry name" value="RIFMO-like"/>
</dbReference>
<dbReference type="RefSeq" id="WP_116856254.1">
    <property type="nucleotide sequence ID" value="NZ_QTJV01000010.1"/>
</dbReference>
<dbReference type="EMBL" id="QTJV01000010">
    <property type="protein sequence ID" value="RFM32169.1"/>
    <property type="molecule type" value="Genomic_DNA"/>
</dbReference>
<dbReference type="Gene3D" id="3.30.9.10">
    <property type="entry name" value="D-Amino Acid Oxidase, subunit A, domain 2"/>
    <property type="match status" value="1"/>
</dbReference>
<keyword evidence="4" id="KW-0560">Oxidoreductase</keyword>
<feature type="domain" description="FAD-binding" evidence="3">
    <location>
        <begin position="24"/>
        <end position="361"/>
    </location>
</feature>
<evidence type="ECO:0000313" key="4">
    <source>
        <dbReference type="EMBL" id="RFM32169.1"/>
    </source>
</evidence>
<dbReference type="PANTHER" id="PTHR43004:SF3">
    <property type="entry name" value="P-HYDROXYBENZOATE HYDROXYLASE"/>
    <property type="match status" value="1"/>
</dbReference>
<dbReference type="NCBIfam" id="NF006091">
    <property type="entry name" value="PRK08243.1"/>
    <property type="match status" value="1"/>
</dbReference>
<accession>A0A3E1NW82</accession>
<gene>
    <name evidence="4" type="ORF">DXN04_25635</name>
</gene>
<dbReference type="Pfam" id="PF01494">
    <property type="entry name" value="FAD_binding_3"/>
    <property type="match status" value="1"/>
</dbReference>
<dbReference type="GO" id="GO:0071949">
    <property type="term" value="F:FAD binding"/>
    <property type="evidence" value="ECO:0007669"/>
    <property type="project" value="InterPro"/>
</dbReference>
<organism evidence="4 5">
    <name type="scientific">Chitinophaga silvisoli</name>
    <dbReference type="NCBI Taxonomy" id="2291814"/>
    <lineage>
        <taxon>Bacteria</taxon>
        <taxon>Pseudomonadati</taxon>
        <taxon>Bacteroidota</taxon>
        <taxon>Chitinophagia</taxon>
        <taxon>Chitinophagales</taxon>
        <taxon>Chitinophagaceae</taxon>
        <taxon>Chitinophaga</taxon>
    </lineage>
</organism>
<dbReference type="Proteomes" id="UP000261174">
    <property type="component" value="Unassembled WGS sequence"/>
</dbReference>